<feature type="domain" description="Integrase catalytic" evidence="1">
    <location>
        <begin position="1"/>
        <end position="123"/>
    </location>
</feature>
<dbReference type="Gene3D" id="3.30.420.10">
    <property type="entry name" value="Ribonuclease H-like superfamily/Ribonuclease H"/>
    <property type="match status" value="1"/>
</dbReference>
<dbReference type="eggNOG" id="COG2801">
    <property type="taxonomic scope" value="Bacteria"/>
</dbReference>
<dbReference type="Proteomes" id="UP000016368">
    <property type="component" value="Unassembled WGS sequence"/>
</dbReference>
<evidence type="ECO:0000313" key="3">
    <source>
        <dbReference type="Proteomes" id="UP000016368"/>
    </source>
</evidence>
<dbReference type="InterPro" id="IPR001584">
    <property type="entry name" value="Integrase_cat-core"/>
</dbReference>
<evidence type="ECO:0000259" key="1">
    <source>
        <dbReference type="PROSITE" id="PS50994"/>
    </source>
</evidence>
<sequence length="123" mass="14150">MVLDLFSRQVIGWAMGSRIDTQRVLNALLVALWRRQPTDAVLVHSDQGCQLTGHDWQTFLHDHNLVSSISRRGNCHDNAVAVSFFQLLKHERIRRQTTRSIPPAVEGFKEFTLAHFRVYGKVQ</sequence>
<dbReference type="PANTHER" id="PTHR46889">
    <property type="entry name" value="TRANSPOSASE INSF FOR INSERTION SEQUENCE IS3B-RELATED"/>
    <property type="match status" value="1"/>
</dbReference>
<dbReference type="EMBL" id="AEGR01000059">
    <property type="protein sequence ID" value="EGI76724.1"/>
    <property type="molecule type" value="Genomic_DNA"/>
</dbReference>
<dbReference type="PANTHER" id="PTHR46889:SF4">
    <property type="entry name" value="TRANSPOSASE INSO FOR INSERTION SEQUENCE ELEMENT IS911B-RELATED"/>
    <property type="match status" value="1"/>
</dbReference>
<dbReference type="PROSITE" id="PS50994">
    <property type="entry name" value="INTEGRASE"/>
    <property type="match status" value="1"/>
</dbReference>
<keyword evidence="3" id="KW-1185">Reference proteome</keyword>
<organism evidence="2 3">
    <name type="scientific">Hylemonella gracilis ATCC 19624</name>
    <dbReference type="NCBI Taxonomy" id="887062"/>
    <lineage>
        <taxon>Bacteria</taxon>
        <taxon>Pseudomonadati</taxon>
        <taxon>Pseudomonadota</taxon>
        <taxon>Betaproteobacteria</taxon>
        <taxon>Burkholderiales</taxon>
        <taxon>Comamonadaceae</taxon>
        <taxon>Hylemonella</taxon>
    </lineage>
</organism>
<dbReference type="InterPro" id="IPR012337">
    <property type="entry name" value="RNaseH-like_sf"/>
</dbReference>
<evidence type="ECO:0000313" key="2">
    <source>
        <dbReference type="EMBL" id="EGI76724.1"/>
    </source>
</evidence>
<protein>
    <submittedName>
        <fullName evidence="2">Integrase catalytic subunit</fullName>
    </submittedName>
</protein>
<name>F3KU41_9BURK</name>
<accession>F3KU41</accession>
<dbReference type="Pfam" id="PF00665">
    <property type="entry name" value="rve"/>
    <property type="match status" value="1"/>
</dbReference>
<dbReference type="GO" id="GO:0015074">
    <property type="term" value="P:DNA integration"/>
    <property type="evidence" value="ECO:0007669"/>
    <property type="project" value="InterPro"/>
</dbReference>
<dbReference type="SUPFAM" id="SSF53098">
    <property type="entry name" value="Ribonuclease H-like"/>
    <property type="match status" value="1"/>
</dbReference>
<dbReference type="AlphaFoldDB" id="F3KU41"/>
<dbReference type="InterPro" id="IPR036397">
    <property type="entry name" value="RNaseH_sf"/>
</dbReference>
<reference evidence="2 3" key="1">
    <citation type="journal article" date="2011" name="EMBO J.">
        <title>Structural diversity of bacterial flagellar motors.</title>
        <authorList>
            <person name="Chen S."/>
            <person name="Beeby M."/>
            <person name="Murphy G.E."/>
            <person name="Leadbetter J.R."/>
            <person name="Hendrixson D.R."/>
            <person name="Briegel A."/>
            <person name="Li Z."/>
            <person name="Shi J."/>
            <person name="Tocheva E.I."/>
            <person name="Muller A."/>
            <person name="Dobro M.J."/>
            <person name="Jensen G.J."/>
        </authorList>
    </citation>
    <scope>NUCLEOTIDE SEQUENCE [LARGE SCALE GENOMIC DNA]</scope>
    <source>
        <strain evidence="2 3">ATCC 19624</strain>
    </source>
</reference>
<comment type="caution">
    <text evidence="2">The sequence shown here is derived from an EMBL/GenBank/DDBJ whole genome shotgun (WGS) entry which is preliminary data.</text>
</comment>
<dbReference type="InterPro" id="IPR050900">
    <property type="entry name" value="Transposase_IS3/IS150/IS904"/>
</dbReference>
<gene>
    <name evidence="2" type="ORF">HGR_09865</name>
</gene>
<dbReference type="GO" id="GO:0003676">
    <property type="term" value="F:nucleic acid binding"/>
    <property type="evidence" value="ECO:0007669"/>
    <property type="project" value="InterPro"/>
</dbReference>
<proteinExistence type="predicted"/>